<dbReference type="Proteomes" id="UP000266673">
    <property type="component" value="Unassembled WGS sequence"/>
</dbReference>
<sequence>MLIIGILLSYLLNTNHLILLSYLLNTNHCKCNLILFLIVYDRFKIHPKFHVIYYNESNLDLF</sequence>
<proteinExistence type="predicted"/>
<comment type="caution">
    <text evidence="1">The sequence shown here is derived from an EMBL/GenBank/DDBJ whole genome shotgun (WGS) entry which is preliminary data.</text>
</comment>
<protein>
    <submittedName>
        <fullName evidence="1">Uncharacterized protein</fullName>
    </submittedName>
</protein>
<gene>
    <name evidence="1" type="ORF">C2G38_552886</name>
</gene>
<dbReference type="AlphaFoldDB" id="A0A397UB21"/>
<accession>A0A397UB21</accession>
<dbReference type="EMBL" id="QKWP01001892">
    <property type="protein sequence ID" value="RIB05949.1"/>
    <property type="molecule type" value="Genomic_DNA"/>
</dbReference>
<evidence type="ECO:0000313" key="1">
    <source>
        <dbReference type="EMBL" id="RIB05949.1"/>
    </source>
</evidence>
<organism evidence="1 2">
    <name type="scientific">Gigaspora rosea</name>
    <dbReference type="NCBI Taxonomy" id="44941"/>
    <lineage>
        <taxon>Eukaryota</taxon>
        <taxon>Fungi</taxon>
        <taxon>Fungi incertae sedis</taxon>
        <taxon>Mucoromycota</taxon>
        <taxon>Glomeromycotina</taxon>
        <taxon>Glomeromycetes</taxon>
        <taxon>Diversisporales</taxon>
        <taxon>Gigasporaceae</taxon>
        <taxon>Gigaspora</taxon>
    </lineage>
</organism>
<keyword evidence="2" id="KW-1185">Reference proteome</keyword>
<evidence type="ECO:0000313" key="2">
    <source>
        <dbReference type="Proteomes" id="UP000266673"/>
    </source>
</evidence>
<name>A0A397UB21_9GLOM</name>
<reference evidence="1 2" key="1">
    <citation type="submission" date="2018-06" db="EMBL/GenBank/DDBJ databases">
        <title>Comparative genomics reveals the genomic features of Rhizophagus irregularis, R. cerebriforme, R. diaphanum and Gigaspora rosea, and their symbiotic lifestyle signature.</title>
        <authorList>
            <person name="Morin E."/>
            <person name="San Clemente H."/>
            <person name="Chen E.C.H."/>
            <person name="De La Providencia I."/>
            <person name="Hainaut M."/>
            <person name="Kuo A."/>
            <person name="Kohler A."/>
            <person name="Murat C."/>
            <person name="Tang N."/>
            <person name="Roy S."/>
            <person name="Loubradou J."/>
            <person name="Henrissat B."/>
            <person name="Grigoriev I.V."/>
            <person name="Corradi N."/>
            <person name="Roux C."/>
            <person name="Martin F.M."/>
        </authorList>
    </citation>
    <scope>NUCLEOTIDE SEQUENCE [LARGE SCALE GENOMIC DNA]</scope>
    <source>
        <strain evidence="1 2">DAOM 194757</strain>
    </source>
</reference>